<reference evidence="2 3" key="1">
    <citation type="submission" date="2018-09" db="EMBL/GenBank/DDBJ databases">
        <title>Optimization and identification of Corynebacterium falsenii FN1-14 from fish paste.</title>
        <authorList>
            <person name="Daroonpunt R."/>
            <person name="Tanasupawat S."/>
        </authorList>
    </citation>
    <scope>NUCLEOTIDE SEQUENCE [LARGE SCALE GENOMIC DNA]</scope>
    <source>
        <strain evidence="2 3">FN1-14</strain>
    </source>
</reference>
<dbReference type="PROSITE" id="PS51257">
    <property type="entry name" value="PROKAR_LIPOPROTEIN"/>
    <property type="match status" value="1"/>
</dbReference>
<evidence type="ECO:0000313" key="3">
    <source>
        <dbReference type="Proteomes" id="UP000285278"/>
    </source>
</evidence>
<dbReference type="EMBL" id="QXJK01000004">
    <property type="protein sequence ID" value="RIX35351.1"/>
    <property type="molecule type" value="Genomic_DNA"/>
</dbReference>
<evidence type="ECO:0008006" key="4">
    <source>
        <dbReference type="Google" id="ProtNLM"/>
    </source>
</evidence>
<comment type="caution">
    <text evidence="2">The sequence shown here is derived from an EMBL/GenBank/DDBJ whole genome shotgun (WGS) entry which is preliminary data.</text>
</comment>
<organism evidence="2 3">
    <name type="scientific">Corynebacterium falsenii</name>
    <dbReference type="NCBI Taxonomy" id="108486"/>
    <lineage>
        <taxon>Bacteria</taxon>
        <taxon>Bacillati</taxon>
        <taxon>Actinomycetota</taxon>
        <taxon>Actinomycetes</taxon>
        <taxon>Mycobacteriales</taxon>
        <taxon>Corynebacteriaceae</taxon>
        <taxon>Corynebacterium</taxon>
    </lineage>
</organism>
<sequence length="157" mass="17492">MTSWPKRGAVLACAAGALALTACSSDVENYLVHNHESLAKISMRDVYGHDWEDFAVQCPGVSKESMVASLHISPDDAKDTAKDEGVEYVYLRKADGELKTEELESEHITMCPNKADPTFTALKGWTPATKEFYFYRADPKAQWQIMNDASVMTDKHD</sequence>
<dbReference type="AlphaFoldDB" id="A0A418Q7T0"/>
<name>A0A418Q7T0_9CORY</name>
<protein>
    <recommendedName>
        <fullName evidence="4">Lipoprotein</fullName>
    </recommendedName>
</protein>
<dbReference type="Proteomes" id="UP000285278">
    <property type="component" value="Unassembled WGS sequence"/>
</dbReference>
<feature type="chain" id="PRO_5039026753" description="Lipoprotein" evidence="1">
    <location>
        <begin position="25"/>
        <end position="157"/>
    </location>
</feature>
<keyword evidence="1" id="KW-0732">Signal</keyword>
<evidence type="ECO:0000256" key="1">
    <source>
        <dbReference type="SAM" id="SignalP"/>
    </source>
</evidence>
<dbReference type="RefSeq" id="WP_025402588.1">
    <property type="nucleotide sequence ID" value="NZ_CBCRUA010000026.1"/>
</dbReference>
<keyword evidence="3" id="KW-1185">Reference proteome</keyword>
<gene>
    <name evidence="2" type="ORF">D3M95_05710</name>
</gene>
<feature type="signal peptide" evidence="1">
    <location>
        <begin position="1"/>
        <end position="24"/>
    </location>
</feature>
<dbReference type="OrthoDB" id="4426670at2"/>
<dbReference type="STRING" id="1451189.CFAL_04870"/>
<proteinExistence type="predicted"/>
<accession>A0A418Q7T0</accession>
<evidence type="ECO:0000313" key="2">
    <source>
        <dbReference type="EMBL" id="RIX35351.1"/>
    </source>
</evidence>